<dbReference type="AlphaFoldDB" id="A0A2J6SAE5"/>
<proteinExistence type="inferred from homology"/>
<dbReference type="GO" id="GO:0008374">
    <property type="term" value="F:O-acyltransferase activity"/>
    <property type="evidence" value="ECO:0007669"/>
    <property type="project" value="InterPro"/>
</dbReference>
<keyword evidence="11" id="KW-1185">Reference proteome</keyword>
<dbReference type="GO" id="GO:0006629">
    <property type="term" value="P:lipid metabolic process"/>
    <property type="evidence" value="ECO:0007669"/>
    <property type="project" value="InterPro"/>
</dbReference>
<keyword evidence="7 8" id="KW-0472">Membrane</keyword>
<sequence length="411" mass="45932">MLPNMQLGFLSHLAASALLYAAFLIPPSKLAHTKLALAFLPAIWALHIYSWSVGVGFLAAVQLFWANELLLFRDPREKFKVIHRHPNPVSPSAPLKQNVDMDKLGQKREESGEVVKNDPKSLTWKEPYPSSFRKRCSWVFKLLVSMRYIGWDIGDSSGTKPPISTHLVGGRRTRICWLIRNIFFAGLCFCIIDATNLYQHFDPYFQVDTQINAPFPLNLAAFLSRYSLGFLPPEFVRITVLFAQQYAVFTMINLVLGVIHVSLGGIGLLDDWWGGMESWPCLMGSPLIVAEGGLRGFWGRAWHQLFRNLLTSPAKVFVGAIGIPPKSFSAYMIKVVVAFLLSGVIHAATLPHNIPGASPLRYASFFWIQGACVLGEVIMEHALQGSGRLKPRARWMRWGVGLCISRPGLNT</sequence>
<comment type="pathway">
    <text evidence="2">Secondary metabolite biosynthesis.</text>
</comment>
<dbReference type="PANTHER" id="PTHR31595">
    <property type="entry name" value="LONG-CHAIN-ALCOHOL O-FATTY-ACYLTRANSFERASE 3-RELATED"/>
    <property type="match status" value="1"/>
</dbReference>
<comment type="similarity">
    <text evidence="3">Belongs to the wax synthase family.</text>
</comment>
<comment type="subcellular location">
    <subcellularLocation>
        <location evidence="1">Membrane</location>
        <topology evidence="1">Multi-pass membrane protein</topology>
    </subcellularLocation>
</comment>
<keyword evidence="5 8" id="KW-0812">Transmembrane</keyword>
<organism evidence="10 11">
    <name type="scientific">Hyaloscypha variabilis (strain UAMH 11265 / GT02V1 / F)</name>
    <name type="common">Meliniomyces variabilis</name>
    <dbReference type="NCBI Taxonomy" id="1149755"/>
    <lineage>
        <taxon>Eukaryota</taxon>
        <taxon>Fungi</taxon>
        <taxon>Dikarya</taxon>
        <taxon>Ascomycota</taxon>
        <taxon>Pezizomycotina</taxon>
        <taxon>Leotiomycetes</taxon>
        <taxon>Helotiales</taxon>
        <taxon>Hyaloscyphaceae</taxon>
        <taxon>Hyaloscypha</taxon>
        <taxon>Hyaloscypha variabilis</taxon>
    </lineage>
</organism>
<evidence type="ECO:0000256" key="6">
    <source>
        <dbReference type="ARBA" id="ARBA00022989"/>
    </source>
</evidence>
<keyword evidence="4" id="KW-0808">Transferase</keyword>
<gene>
    <name evidence="10" type="ORF">L207DRAFT_607219</name>
</gene>
<evidence type="ECO:0000256" key="5">
    <source>
        <dbReference type="ARBA" id="ARBA00022692"/>
    </source>
</evidence>
<dbReference type="GO" id="GO:0016020">
    <property type="term" value="C:membrane"/>
    <property type="evidence" value="ECO:0007669"/>
    <property type="project" value="UniProtKB-SubCell"/>
</dbReference>
<feature type="transmembrane region" description="Helical" evidence="8">
    <location>
        <begin position="331"/>
        <end position="350"/>
    </location>
</feature>
<dbReference type="PANTHER" id="PTHR31595:SF57">
    <property type="entry name" value="OS04G0481900 PROTEIN"/>
    <property type="match status" value="1"/>
</dbReference>
<evidence type="ECO:0000259" key="9">
    <source>
        <dbReference type="Pfam" id="PF13813"/>
    </source>
</evidence>
<evidence type="ECO:0000256" key="7">
    <source>
        <dbReference type="ARBA" id="ARBA00023136"/>
    </source>
</evidence>
<evidence type="ECO:0000256" key="4">
    <source>
        <dbReference type="ARBA" id="ARBA00022679"/>
    </source>
</evidence>
<evidence type="ECO:0000256" key="2">
    <source>
        <dbReference type="ARBA" id="ARBA00005179"/>
    </source>
</evidence>
<evidence type="ECO:0000313" key="10">
    <source>
        <dbReference type="EMBL" id="PMD47726.1"/>
    </source>
</evidence>
<dbReference type="Pfam" id="PF13813">
    <property type="entry name" value="MBOAT_2"/>
    <property type="match status" value="1"/>
</dbReference>
<dbReference type="InterPro" id="IPR032805">
    <property type="entry name" value="Wax_synthase_dom"/>
</dbReference>
<name>A0A2J6SAE5_HYAVF</name>
<protein>
    <recommendedName>
        <fullName evidence="9">Wax synthase domain-containing protein</fullName>
    </recommendedName>
</protein>
<keyword evidence="6 8" id="KW-1133">Transmembrane helix</keyword>
<feature type="transmembrane region" description="Helical" evidence="8">
    <location>
        <begin position="48"/>
        <end position="72"/>
    </location>
</feature>
<evidence type="ECO:0000256" key="8">
    <source>
        <dbReference type="SAM" id="Phobius"/>
    </source>
</evidence>
<evidence type="ECO:0000256" key="3">
    <source>
        <dbReference type="ARBA" id="ARBA00007282"/>
    </source>
</evidence>
<dbReference type="Proteomes" id="UP000235786">
    <property type="component" value="Unassembled WGS sequence"/>
</dbReference>
<dbReference type="EMBL" id="KZ613938">
    <property type="protein sequence ID" value="PMD47726.1"/>
    <property type="molecule type" value="Genomic_DNA"/>
</dbReference>
<evidence type="ECO:0000256" key="1">
    <source>
        <dbReference type="ARBA" id="ARBA00004141"/>
    </source>
</evidence>
<feature type="transmembrane region" description="Helical" evidence="8">
    <location>
        <begin position="246"/>
        <end position="269"/>
    </location>
</feature>
<accession>A0A2J6SAE5</accession>
<feature type="domain" description="Wax synthase" evidence="9">
    <location>
        <begin position="279"/>
        <end position="349"/>
    </location>
</feature>
<feature type="transmembrane region" description="Helical" evidence="8">
    <location>
        <begin position="362"/>
        <end position="383"/>
    </location>
</feature>
<dbReference type="InterPro" id="IPR044851">
    <property type="entry name" value="Wax_synthase"/>
</dbReference>
<evidence type="ECO:0000313" key="11">
    <source>
        <dbReference type="Proteomes" id="UP000235786"/>
    </source>
</evidence>
<reference evidence="10 11" key="1">
    <citation type="submission" date="2016-04" db="EMBL/GenBank/DDBJ databases">
        <title>A degradative enzymes factory behind the ericoid mycorrhizal symbiosis.</title>
        <authorList>
            <consortium name="DOE Joint Genome Institute"/>
            <person name="Martino E."/>
            <person name="Morin E."/>
            <person name="Grelet G."/>
            <person name="Kuo A."/>
            <person name="Kohler A."/>
            <person name="Daghino S."/>
            <person name="Barry K."/>
            <person name="Choi C."/>
            <person name="Cichocki N."/>
            <person name="Clum A."/>
            <person name="Copeland A."/>
            <person name="Hainaut M."/>
            <person name="Haridas S."/>
            <person name="Labutti K."/>
            <person name="Lindquist E."/>
            <person name="Lipzen A."/>
            <person name="Khouja H.-R."/>
            <person name="Murat C."/>
            <person name="Ohm R."/>
            <person name="Olson A."/>
            <person name="Spatafora J."/>
            <person name="Veneault-Fourrey C."/>
            <person name="Henrissat B."/>
            <person name="Grigoriev I."/>
            <person name="Martin F."/>
            <person name="Perotto S."/>
        </authorList>
    </citation>
    <scope>NUCLEOTIDE SEQUENCE [LARGE SCALE GENOMIC DNA]</scope>
    <source>
        <strain evidence="10 11">F</strain>
    </source>
</reference>
<dbReference type="OrthoDB" id="1077582at2759"/>
<feature type="transmembrane region" description="Helical" evidence="8">
    <location>
        <begin position="177"/>
        <end position="198"/>
    </location>
</feature>